<dbReference type="CDD" id="cd00590">
    <property type="entry name" value="RRM_SF"/>
    <property type="match status" value="1"/>
</dbReference>
<feature type="compositionally biased region" description="Polar residues" evidence="5">
    <location>
        <begin position="133"/>
        <end position="143"/>
    </location>
</feature>
<feature type="compositionally biased region" description="Polar residues" evidence="5">
    <location>
        <begin position="939"/>
        <end position="951"/>
    </location>
</feature>
<evidence type="ECO:0000259" key="6">
    <source>
        <dbReference type="PROSITE" id="PS50102"/>
    </source>
</evidence>
<feature type="compositionally biased region" description="Low complexity" evidence="5">
    <location>
        <begin position="87"/>
        <end position="100"/>
    </location>
</feature>
<dbReference type="NCBIfam" id="TIGR00756">
    <property type="entry name" value="PPR"/>
    <property type="match status" value="11"/>
</dbReference>
<dbReference type="PANTHER" id="PTHR47939">
    <property type="entry name" value="MEMBRANE-ASSOCIATED SALT-INDUCIBLE PROTEIN-LIKE"/>
    <property type="match status" value="1"/>
</dbReference>
<feature type="repeat" description="PPR" evidence="4">
    <location>
        <begin position="760"/>
        <end position="794"/>
    </location>
</feature>
<feature type="compositionally biased region" description="Pro residues" evidence="5">
    <location>
        <begin position="38"/>
        <end position="49"/>
    </location>
</feature>
<feature type="repeat" description="PPR" evidence="4">
    <location>
        <begin position="725"/>
        <end position="759"/>
    </location>
</feature>
<comment type="caution">
    <text evidence="7">The sequence shown here is derived from an EMBL/GenBank/DDBJ whole genome shotgun (WGS) entry which is preliminary data.</text>
</comment>
<dbReference type="Proteomes" id="UP001428341">
    <property type="component" value="Unassembled WGS sequence"/>
</dbReference>
<dbReference type="Gene3D" id="1.25.40.10">
    <property type="entry name" value="Tetratricopeptide repeat domain"/>
    <property type="match status" value="7"/>
</dbReference>
<feature type="repeat" description="PPR" evidence="4">
    <location>
        <begin position="560"/>
        <end position="594"/>
    </location>
</feature>
<dbReference type="PROSITE" id="PS50102">
    <property type="entry name" value="RRM"/>
    <property type="match status" value="1"/>
</dbReference>
<dbReference type="PROSITE" id="PS51375">
    <property type="entry name" value="PPR"/>
    <property type="match status" value="13"/>
</dbReference>
<feature type="repeat" description="PPR" evidence="4">
    <location>
        <begin position="795"/>
        <end position="829"/>
    </location>
</feature>
<protein>
    <recommendedName>
        <fullName evidence="6">RRM domain-containing protein</fullName>
    </recommendedName>
</protein>
<dbReference type="InterPro" id="IPR002885">
    <property type="entry name" value="PPR_rpt"/>
</dbReference>
<dbReference type="GO" id="GO:0003723">
    <property type="term" value="F:RNA binding"/>
    <property type="evidence" value="ECO:0007669"/>
    <property type="project" value="UniProtKB-UniRule"/>
</dbReference>
<dbReference type="InterPro" id="IPR012677">
    <property type="entry name" value="Nucleotide-bd_a/b_plait_sf"/>
</dbReference>
<dbReference type="InterPro" id="IPR050667">
    <property type="entry name" value="PPR-containing_protein"/>
</dbReference>
<accession>A0AAP0LU50</accession>
<dbReference type="PANTHER" id="PTHR47939:SF1">
    <property type="entry name" value="OS04G0684500 PROTEIN"/>
    <property type="match status" value="1"/>
</dbReference>
<feature type="repeat" description="PPR" evidence="4">
    <location>
        <begin position="490"/>
        <end position="524"/>
    </location>
</feature>
<evidence type="ECO:0000256" key="2">
    <source>
        <dbReference type="ARBA" id="ARBA00022737"/>
    </source>
</evidence>
<feature type="repeat" description="PPR" evidence="4">
    <location>
        <begin position="420"/>
        <end position="454"/>
    </location>
</feature>
<feature type="repeat" description="PPR" evidence="4">
    <location>
        <begin position="830"/>
        <end position="864"/>
    </location>
</feature>
<dbReference type="Gene3D" id="3.30.70.330">
    <property type="match status" value="1"/>
</dbReference>
<dbReference type="InterPro" id="IPR035979">
    <property type="entry name" value="RBD_domain_sf"/>
</dbReference>
<dbReference type="InterPro" id="IPR011990">
    <property type="entry name" value="TPR-like_helical_dom_sf"/>
</dbReference>
<dbReference type="EMBL" id="JBCGBO010000007">
    <property type="protein sequence ID" value="KAK9187462.1"/>
    <property type="molecule type" value="Genomic_DNA"/>
</dbReference>
<dbReference type="Pfam" id="PF13041">
    <property type="entry name" value="PPR_2"/>
    <property type="match status" value="2"/>
</dbReference>
<feature type="compositionally biased region" description="Pro residues" evidence="5">
    <location>
        <begin position="101"/>
        <end position="113"/>
    </location>
</feature>
<dbReference type="Pfam" id="PF13812">
    <property type="entry name" value="PPR_3"/>
    <property type="match status" value="3"/>
</dbReference>
<keyword evidence="3" id="KW-0694">RNA-binding</keyword>
<dbReference type="InterPro" id="IPR000504">
    <property type="entry name" value="RRM_dom"/>
</dbReference>
<feature type="compositionally biased region" description="Acidic residues" evidence="5">
    <location>
        <begin position="974"/>
        <end position="988"/>
    </location>
</feature>
<evidence type="ECO:0000256" key="4">
    <source>
        <dbReference type="PROSITE-ProRule" id="PRU00708"/>
    </source>
</evidence>
<feature type="repeat" description="PPR" evidence="4">
    <location>
        <begin position="330"/>
        <end position="364"/>
    </location>
</feature>
<feature type="region of interest" description="Disordered" evidence="5">
    <location>
        <begin position="935"/>
        <end position="997"/>
    </location>
</feature>
<dbReference type="AlphaFoldDB" id="A0AAP0LU50"/>
<keyword evidence="2" id="KW-0677">Repeat</keyword>
<feature type="domain" description="RRM" evidence="6">
    <location>
        <begin position="152"/>
        <end position="233"/>
    </location>
</feature>
<keyword evidence="8" id="KW-1185">Reference proteome</keyword>
<feature type="repeat" description="PPR" evidence="4">
    <location>
        <begin position="455"/>
        <end position="489"/>
    </location>
</feature>
<name>A0AAP0LU50_9ROSI</name>
<feature type="repeat" description="PPR" evidence="4">
    <location>
        <begin position="525"/>
        <end position="559"/>
    </location>
</feature>
<feature type="repeat" description="PPR" evidence="4">
    <location>
        <begin position="295"/>
        <end position="329"/>
    </location>
</feature>
<evidence type="ECO:0000313" key="7">
    <source>
        <dbReference type="EMBL" id="KAK9187462.1"/>
    </source>
</evidence>
<reference evidence="7 8" key="1">
    <citation type="submission" date="2024-05" db="EMBL/GenBank/DDBJ databases">
        <title>Haplotype-resolved chromosome-level genome assembly of Huyou (Citrus changshanensis).</title>
        <authorList>
            <person name="Miao C."/>
            <person name="Chen W."/>
            <person name="Wu Y."/>
            <person name="Wang L."/>
            <person name="Zhao S."/>
            <person name="Grierson D."/>
            <person name="Xu C."/>
            <person name="Chen K."/>
        </authorList>
    </citation>
    <scope>NUCLEOTIDE SEQUENCE [LARGE SCALE GENOMIC DNA]</scope>
    <source>
        <strain evidence="7">01-14</strain>
        <tissue evidence="7">Leaf</tissue>
    </source>
</reference>
<dbReference type="InterPro" id="IPR033443">
    <property type="entry name" value="PROP1-like_PPR_dom"/>
</dbReference>
<dbReference type="SMART" id="SM00360">
    <property type="entry name" value="RRM"/>
    <property type="match status" value="1"/>
</dbReference>
<evidence type="ECO:0000256" key="5">
    <source>
        <dbReference type="SAM" id="MobiDB-lite"/>
    </source>
</evidence>
<feature type="repeat" description="PPR" evidence="4">
    <location>
        <begin position="595"/>
        <end position="629"/>
    </location>
</feature>
<comment type="similarity">
    <text evidence="1">Belongs to the PPR family. P subfamily.</text>
</comment>
<dbReference type="Pfam" id="PF17177">
    <property type="entry name" value="PPR_long"/>
    <property type="match status" value="1"/>
</dbReference>
<sequence>MDNILSLSASHFPHTPATLLTHKPHHPTTTSLSFSLKQPPPPSPTPPEPHNLHRPPKSSRPTPSKIPKNPFKNLLNSATTHVPSPPSHSLSAKLRLSSKLSPPPPPPPPPPPVEQLQEPQSQGNDEIPDAENPSPSSSLATSQEETEFRQEGKIFVGNLPNWIKKHLVMEFFRQFGPIKNVILIKGYNNFEKNVGFGFVIYDGPAAEKSAMKAVEFDGVEFHGRVLTVKLDDGRRLKNKAEVRARWVAGNNGEEFRSTWHKEREWHRREFRKAVETQPENWQAVVSAFERIKKPSRREFGLMVKYYARRGDMHRARQTFENMRARGIEPTLHVYTNLIHAYAVGRDMEEALSCVRKMKEEGIEMSLVTYSIIVGGFAKMGNAETKKSLRQLLQFNTVLSFCGRAADHWFEEAKERHATLNAIIYGNIIYAQCQTRNMERAEALVRDMEEEGIDAPIDIYHTMMDGYTIIGNEEKCLIVFERLKECGFSPSIISYGCLINLYTKIGKVSKALEVSKVMKSSGIKHNMKTYSMLINGFLKLKDWANVFAVFEDVMRDGLKPDVVLYNNIIRAFCGMGNMDRAIHIVKEMQKERHRPTSRTFMPIIHGFARAGEMKRALEIFDMMRRSGCIPTVHTFNALILGLVEKRQNSNDENILFLYLTVSVTVLGAKGNLMEKAIEILDEMTLAGISPNEHTYTTIMHGYASLGDTGKAFEYFTKLRNEGLELDVFTYEALLKACCKSGRMQSALAVTKEMSAQKIPRNTFVYNILIDGWARRGDVWEAADLMQQMKQEGVQPDVHTYTSFINACSKAGDMQSAAKAIREMEVVGVKPNVKTYTTLIKGWARASLPEKALKCFSDMKLTGLKPDKAVYHCVMTSLLSRATVAEAYYTGALSISMEMMESGLTVDMGTAVHWSRCLRKIERTGGELTEALQKTFPPDWSSHQSLDANSNSDTDNEAHVNGDDGDLYFAGGTTDHDDDDDDDHDNDNSNDDFKHRLLL</sequence>
<dbReference type="SUPFAM" id="SSF101447">
    <property type="entry name" value="Formin homology 2 domain (FH2 domain)"/>
    <property type="match status" value="1"/>
</dbReference>
<evidence type="ECO:0000256" key="1">
    <source>
        <dbReference type="ARBA" id="ARBA00007626"/>
    </source>
</evidence>
<evidence type="ECO:0000313" key="8">
    <source>
        <dbReference type="Proteomes" id="UP001428341"/>
    </source>
</evidence>
<gene>
    <name evidence="7" type="ORF">WN944_018857</name>
</gene>
<organism evidence="7 8">
    <name type="scientific">Citrus x changshan-huyou</name>
    <dbReference type="NCBI Taxonomy" id="2935761"/>
    <lineage>
        <taxon>Eukaryota</taxon>
        <taxon>Viridiplantae</taxon>
        <taxon>Streptophyta</taxon>
        <taxon>Embryophyta</taxon>
        <taxon>Tracheophyta</taxon>
        <taxon>Spermatophyta</taxon>
        <taxon>Magnoliopsida</taxon>
        <taxon>eudicotyledons</taxon>
        <taxon>Gunneridae</taxon>
        <taxon>Pentapetalae</taxon>
        <taxon>rosids</taxon>
        <taxon>malvids</taxon>
        <taxon>Sapindales</taxon>
        <taxon>Rutaceae</taxon>
        <taxon>Aurantioideae</taxon>
        <taxon>Citrus</taxon>
    </lineage>
</organism>
<dbReference type="Pfam" id="PF00076">
    <property type="entry name" value="RRM_1"/>
    <property type="match status" value="1"/>
</dbReference>
<feature type="region of interest" description="Disordered" evidence="5">
    <location>
        <begin position="15"/>
        <end position="146"/>
    </location>
</feature>
<proteinExistence type="inferred from homology"/>
<feature type="repeat" description="PPR" evidence="4">
    <location>
        <begin position="690"/>
        <end position="724"/>
    </location>
</feature>
<feature type="compositionally biased region" description="Low complexity" evidence="5">
    <location>
        <begin position="59"/>
        <end position="68"/>
    </location>
</feature>
<dbReference type="SUPFAM" id="SSF54928">
    <property type="entry name" value="RNA-binding domain, RBD"/>
    <property type="match status" value="1"/>
</dbReference>
<evidence type="ECO:0000256" key="3">
    <source>
        <dbReference type="PROSITE-ProRule" id="PRU00176"/>
    </source>
</evidence>